<protein>
    <submittedName>
        <fullName evidence="2">Uncharacterized protein</fullName>
    </submittedName>
</protein>
<evidence type="ECO:0000313" key="2">
    <source>
        <dbReference type="EMBL" id="QDM42686.1"/>
    </source>
</evidence>
<dbReference type="RefSeq" id="WP_087440968.1">
    <property type="nucleotide sequence ID" value="NZ_CABMNB010000012.1"/>
</dbReference>
<sequence>MANHMTSIGFPVQSREDFEQIAGVAIEHGTLLEADQGQYIYFEAGNGIELWLQVNQENEIIGLNPHFAGKSRLEVGLTAIIDRETDSVLDGACHAWMEPDESLESGSCPFVFDMPNLGLFGQVEVPQRISIQLTAFSHEVNVYDNEEEYSQSQEGEVKFAAESFIPSGLFGNSNEPASTAIFTGRVVEATVIPNEYAGSSFSWCKVKTLGGEIDVVTDLELLDKDIAVGSIISGSFWLSAKFVDEP</sequence>
<reference evidence="1 4" key="2">
    <citation type="submission" date="2022-05" db="EMBL/GenBank/DDBJ databases">
        <title>Genome Sequencing of Bee-Associated Microbes.</title>
        <authorList>
            <person name="Dunlap C."/>
        </authorList>
    </citation>
    <scope>NUCLEOTIDE SEQUENCE [LARGE SCALE GENOMIC DNA]</scope>
    <source>
        <strain evidence="1 4">NRRL B-14613</strain>
    </source>
</reference>
<dbReference type="Proteomes" id="UP001209276">
    <property type="component" value="Unassembled WGS sequence"/>
</dbReference>
<gene>
    <name evidence="2" type="ORF">FLT43_03595</name>
    <name evidence="1" type="ORF">M5W83_26420</name>
</gene>
<dbReference type="Proteomes" id="UP000315377">
    <property type="component" value="Chromosome"/>
</dbReference>
<reference evidence="2 3" key="1">
    <citation type="submission" date="2019-07" db="EMBL/GenBank/DDBJ databases">
        <title>Paenibacillus thiaminolyticus NRRL B-4156.</title>
        <authorList>
            <person name="Hehnly C."/>
            <person name="Zhang L."/>
        </authorList>
    </citation>
    <scope>NUCLEOTIDE SEQUENCE [LARGE SCALE GENOMIC DNA]</scope>
    <source>
        <strain evidence="2 3">NRRL B-4156</strain>
    </source>
</reference>
<evidence type="ECO:0000313" key="3">
    <source>
        <dbReference type="Proteomes" id="UP000315377"/>
    </source>
</evidence>
<keyword evidence="4" id="KW-1185">Reference proteome</keyword>
<evidence type="ECO:0000313" key="1">
    <source>
        <dbReference type="EMBL" id="MCY9610688.1"/>
    </source>
</evidence>
<dbReference type="EMBL" id="JAMDMM010000062">
    <property type="protein sequence ID" value="MCY9610688.1"/>
    <property type="molecule type" value="Genomic_DNA"/>
</dbReference>
<organism evidence="2 3">
    <name type="scientific">Paenibacillus thiaminolyticus</name>
    <name type="common">Bacillus thiaminolyticus</name>
    <dbReference type="NCBI Taxonomy" id="49283"/>
    <lineage>
        <taxon>Bacteria</taxon>
        <taxon>Bacillati</taxon>
        <taxon>Bacillota</taxon>
        <taxon>Bacilli</taxon>
        <taxon>Bacillales</taxon>
        <taxon>Paenibacillaceae</taxon>
        <taxon>Paenibacillus</taxon>
    </lineage>
</organism>
<proteinExistence type="predicted"/>
<evidence type="ECO:0000313" key="4">
    <source>
        <dbReference type="Proteomes" id="UP001209276"/>
    </source>
</evidence>
<name>A0AAP9DR74_PANTH</name>
<dbReference type="AlphaFoldDB" id="A0AAP9DR74"/>
<dbReference type="EMBL" id="CP041405">
    <property type="protein sequence ID" value="QDM42686.1"/>
    <property type="molecule type" value="Genomic_DNA"/>
</dbReference>
<accession>A0AAP9DR74</accession>
<dbReference type="GeneID" id="76995061"/>